<dbReference type="EMBL" id="RQTK01001602">
    <property type="protein sequence ID" value="RUS69694.1"/>
    <property type="molecule type" value="Genomic_DNA"/>
</dbReference>
<keyword evidence="2" id="KW-1185">Reference proteome</keyword>
<protein>
    <submittedName>
        <fullName evidence="1">Uncharacterized protein</fullName>
    </submittedName>
</protein>
<reference evidence="1 2" key="1">
    <citation type="submission" date="2019-01" db="EMBL/GenBank/DDBJ databases">
        <title>A draft genome assembly of the solar-powered sea slug Elysia chlorotica.</title>
        <authorList>
            <person name="Cai H."/>
            <person name="Li Q."/>
            <person name="Fang X."/>
            <person name="Li J."/>
            <person name="Curtis N.E."/>
            <person name="Altenburger A."/>
            <person name="Shibata T."/>
            <person name="Feng M."/>
            <person name="Maeda T."/>
            <person name="Schwartz J.A."/>
            <person name="Shigenobu S."/>
            <person name="Lundholm N."/>
            <person name="Nishiyama T."/>
            <person name="Yang H."/>
            <person name="Hasebe M."/>
            <person name="Li S."/>
            <person name="Pierce S.K."/>
            <person name="Wang J."/>
        </authorList>
    </citation>
    <scope>NUCLEOTIDE SEQUENCE [LARGE SCALE GENOMIC DNA]</scope>
    <source>
        <strain evidence="1">EC2010</strain>
        <tissue evidence="1">Whole organism of an adult</tissue>
    </source>
</reference>
<name>A0A3S1AXC2_ELYCH</name>
<gene>
    <name evidence="1" type="ORF">EGW08_022539</name>
</gene>
<accession>A0A3S1AXC2</accession>
<proteinExistence type="predicted"/>
<organism evidence="1 2">
    <name type="scientific">Elysia chlorotica</name>
    <name type="common">Eastern emerald elysia</name>
    <name type="synonym">Sea slug</name>
    <dbReference type="NCBI Taxonomy" id="188477"/>
    <lineage>
        <taxon>Eukaryota</taxon>
        <taxon>Metazoa</taxon>
        <taxon>Spiralia</taxon>
        <taxon>Lophotrochozoa</taxon>
        <taxon>Mollusca</taxon>
        <taxon>Gastropoda</taxon>
        <taxon>Heterobranchia</taxon>
        <taxon>Euthyneura</taxon>
        <taxon>Panpulmonata</taxon>
        <taxon>Sacoglossa</taxon>
        <taxon>Placobranchoidea</taxon>
        <taxon>Plakobranchidae</taxon>
        <taxon>Elysia</taxon>
    </lineage>
</organism>
<comment type="caution">
    <text evidence="1">The sequence shown here is derived from an EMBL/GenBank/DDBJ whole genome shotgun (WGS) entry which is preliminary data.</text>
</comment>
<evidence type="ECO:0000313" key="2">
    <source>
        <dbReference type="Proteomes" id="UP000271974"/>
    </source>
</evidence>
<dbReference type="AlphaFoldDB" id="A0A3S1AXC2"/>
<dbReference type="Proteomes" id="UP000271974">
    <property type="component" value="Unassembled WGS sequence"/>
</dbReference>
<evidence type="ECO:0000313" key="1">
    <source>
        <dbReference type="EMBL" id="RUS69694.1"/>
    </source>
</evidence>
<sequence length="388" mass="42638">MDAYDFVKGVARRRADVQREQSIIIAATSSTVKSTASNETPQSHDGGSVAEFVNRAKSSNERRRRYQGVHEPTQTVTLDSGKMALLIVRGSNHGHTRPVTVWVSGKGGVACDGDYIYKSRVLDAGRRSYVLTSWGGRVTVTFLTSEAECVYDDKTNTPGSMVLNVLSIQNVLVLDETHSTALTAANYAYAFGTADGYTDSGAQCTFDTVFVDISVKSNAGAVYVYPMQSAAPPGRFHAQPEDGTGHTVTFRGDPLTDCDQIRLLRPVDDLQFVVRRHVFENAAVAPHHIMVDAALNARLLRFVLGNIRSGGDNYKRMLVHALPGKGFEGNREYAVVSFVVPEDLNCNTFPDMCGFAYCDTNKYVHCLFPEPMCKTKFYFIELGRSVLT</sequence>